<reference evidence="5 6" key="1">
    <citation type="submission" date="2020-11" db="EMBL/GenBank/DDBJ databases">
        <title>Pedobacter endophytica, an endophytic bacteria isolated form Carex pumila.</title>
        <authorList>
            <person name="Peng Y."/>
            <person name="Jiang L."/>
            <person name="Lee J."/>
        </authorList>
    </citation>
    <scope>NUCLEOTIDE SEQUENCE [LARGE SCALE GENOMIC DNA]</scope>
    <source>
        <strain evidence="5 6">JBR3-12</strain>
    </source>
</reference>
<dbReference type="PANTHER" id="PTHR30146:SF109">
    <property type="entry name" value="HTH-TYPE TRANSCRIPTIONAL REGULATOR GALS"/>
    <property type="match status" value="1"/>
</dbReference>
<evidence type="ECO:0000259" key="4">
    <source>
        <dbReference type="PROSITE" id="PS50932"/>
    </source>
</evidence>
<evidence type="ECO:0000256" key="2">
    <source>
        <dbReference type="ARBA" id="ARBA00023125"/>
    </source>
</evidence>
<dbReference type="Proteomes" id="UP000594759">
    <property type="component" value="Chromosome"/>
</dbReference>
<dbReference type="Gene3D" id="1.10.260.40">
    <property type="entry name" value="lambda repressor-like DNA-binding domains"/>
    <property type="match status" value="1"/>
</dbReference>
<dbReference type="CDD" id="cd06267">
    <property type="entry name" value="PBP1_LacI_sugar_binding-like"/>
    <property type="match status" value="1"/>
</dbReference>
<evidence type="ECO:0000256" key="1">
    <source>
        <dbReference type="ARBA" id="ARBA00023015"/>
    </source>
</evidence>
<keyword evidence="6" id="KW-1185">Reference proteome</keyword>
<dbReference type="InterPro" id="IPR000843">
    <property type="entry name" value="HTH_LacI"/>
</dbReference>
<dbReference type="Gene3D" id="3.40.50.2300">
    <property type="match status" value="2"/>
</dbReference>
<feature type="domain" description="HTH lacI-type" evidence="4">
    <location>
        <begin position="5"/>
        <end position="59"/>
    </location>
</feature>
<keyword evidence="1" id="KW-0805">Transcription regulation</keyword>
<dbReference type="GO" id="GO:0000976">
    <property type="term" value="F:transcription cis-regulatory region binding"/>
    <property type="evidence" value="ECO:0007669"/>
    <property type="project" value="TreeGrafter"/>
</dbReference>
<dbReference type="PROSITE" id="PS50932">
    <property type="entry name" value="HTH_LACI_2"/>
    <property type="match status" value="1"/>
</dbReference>
<dbReference type="SMART" id="SM00354">
    <property type="entry name" value="HTH_LACI"/>
    <property type="match status" value="1"/>
</dbReference>
<accession>A0A7S9KYT5</accession>
<dbReference type="InterPro" id="IPR010982">
    <property type="entry name" value="Lambda_DNA-bd_dom_sf"/>
</dbReference>
<evidence type="ECO:0000313" key="5">
    <source>
        <dbReference type="EMBL" id="QPH39340.1"/>
    </source>
</evidence>
<evidence type="ECO:0000313" key="6">
    <source>
        <dbReference type="Proteomes" id="UP000594759"/>
    </source>
</evidence>
<dbReference type="SUPFAM" id="SSF47413">
    <property type="entry name" value="lambda repressor-like DNA-binding domains"/>
    <property type="match status" value="1"/>
</dbReference>
<dbReference type="CDD" id="cd01392">
    <property type="entry name" value="HTH_LacI"/>
    <property type="match status" value="1"/>
</dbReference>
<dbReference type="SUPFAM" id="SSF53822">
    <property type="entry name" value="Periplasmic binding protein-like I"/>
    <property type="match status" value="1"/>
</dbReference>
<dbReference type="Pfam" id="PF13377">
    <property type="entry name" value="Peripla_BP_3"/>
    <property type="match status" value="1"/>
</dbReference>
<dbReference type="EMBL" id="CP064939">
    <property type="protein sequence ID" value="QPH39340.1"/>
    <property type="molecule type" value="Genomic_DNA"/>
</dbReference>
<dbReference type="KEGG" id="pex:IZT61_20225"/>
<name>A0A7S9KYT5_9SPHI</name>
<evidence type="ECO:0000256" key="3">
    <source>
        <dbReference type="ARBA" id="ARBA00023163"/>
    </source>
</evidence>
<organism evidence="5 6">
    <name type="scientific">Pedobacter endophyticus</name>
    <dbReference type="NCBI Taxonomy" id="2789740"/>
    <lineage>
        <taxon>Bacteria</taxon>
        <taxon>Pseudomonadati</taxon>
        <taxon>Bacteroidota</taxon>
        <taxon>Sphingobacteriia</taxon>
        <taxon>Sphingobacteriales</taxon>
        <taxon>Sphingobacteriaceae</taxon>
        <taxon>Pedobacter</taxon>
    </lineage>
</organism>
<dbReference type="GO" id="GO:0003700">
    <property type="term" value="F:DNA-binding transcription factor activity"/>
    <property type="evidence" value="ECO:0007669"/>
    <property type="project" value="TreeGrafter"/>
</dbReference>
<dbReference type="InterPro" id="IPR028082">
    <property type="entry name" value="Peripla_BP_I"/>
</dbReference>
<keyword evidence="2 5" id="KW-0238">DNA-binding</keyword>
<dbReference type="AlphaFoldDB" id="A0A7S9KYT5"/>
<gene>
    <name evidence="5" type="ORF">IZT61_20225</name>
</gene>
<dbReference type="RefSeq" id="WP_196098807.1">
    <property type="nucleotide sequence ID" value="NZ_CP064939.1"/>
</dbReference>
<dbReference type="InterPro" id="IPR046335">
    <property type="entry name" value="LacI/GalR-like_sensor"/>
</dbReference>
<sequence>MKKKTTIYDIAQELGVTVSTVSRALSGFPAISKATRQAVIAAAARLNYSPNKLASALKSGKTFIVGVIVPSVEAHFFATIIHNIEEGLKDSGYRIILFQSKESLANEIRGVKTLLEAQVDGILASMSLETNDVAHFQEIVAQNKPLIIFDRVNQEINVPTITLNDFRAGYMATEHLIKQGYRNIAFVTTTHQVKIFNDRLNGYKEALKKHNLKVNEHHIILGGLSINDGRFGAGQLLQTLPKPDAIIAGDDFTALGVIKELQEAGEVPPKIGVIGFANETFSAYITPSLSTIDQHPSQMGAACAEMFLKMVSQQNPYENIGNVVIEPTLIPRASTTKLQESESLID</sequence>
<dbReference type="Pfam" id="PF00356">
    <property type="entry name" value="LacI"/>
    <property type="match status" value="1"/>
</dbReference>
<dbReference type="PANTHER" id="PTHR30146">
    <property type="entry name" value="LACI-RELATED TRANSCRIPTIONAL REPRESSOR"/>
    <property type="match status" value="1"/>
</dbReference>
<proteinExistence type="predicted"/>
<protein>
    <submittedName>
        <fullName evidence="5">LacI family DNA-binding transcriptional regulator</fullName>
    </submittedName>
</protein>
<keyword evidence="3" id="KW-0804">Transcription</keyword>